<proteinExistence type="predicted"/>
<dbReference type="Pfam" id="PF11984">
    <property type="entry name" value="DUF3485"/>
    <property type="match status" value="1"/>
</dbReference>
<dbReference type="NCBIfam" id="TIGR04178">
    <property type="entry name" value="exo_archaeo"/>
    <property type="match status" value="1"/>
</dbReference>
<feature type="transmembrane region" description="Helical" evidence="8">
    <location>
        <begin position="89"/>
        <end position="107"/>
    </location>
</feature>
<keyword evidence="7 8" id="KW-0472">Membrane</keyword>
<protein>
    <submittedName>
        <fullName evidence="10">Exosortase A</fullName>
        <ecNumber evidence="10">3.4.22.-</ecNumber>
    </submittedName>
</protein>
<dbReference type="InterPro" id="IPR014263">
    <property type="entry name" value="Methanolan_biosynth_EpsI"/>
</dbReference>
<feature type="transmembrane region" description="Helical" evidence="8">
    <location>
        <begin position="308"/>
        <end position="330"/>
    </location>
</feature>
<evidence type="ECO:0000313" key="11">
    <source>
        <dbReference type="Proteomes" id="UP000648984"/>
    </source>
</evidence>
<evidence type="ECO:0000259" key="9">
    <source>
        <dbReference type="Pfam" id="PF11984"/>
    </source>
</evidence>
<dbReference type="InterPro" id="IPR013426">
    <property type="entry name" value="EpsH-like"/>
</dbReference>
<evidence type="ECO:0000256" key="3">
    <source>
        <dbReference type="ARBA" id="ARBA00022670"/>
    </source>
</evidence>
<dbReference type="NCBIfam" id="TIGR02914">
    <property type="entry name" value="EpsI_fam"/>
    <property type="match status" value="1"/>
</dbReference>
<dbReference type="InterPro" id="IPR019127">
    <property type="entry name" value="Exosortase"/>
</dbReference>
<dbReference type="GO" id="GO:0016787">
    <property type="term" value="F:hydrolase activity"/>
    <property type="evidence" value="ECO:0007669"/>
    <property type="project" value="UniProtKB-KW"/>
</dbReference>
<keyword evidence="4 8" id="KW-0812">Transmembrane</keyword>
<evidence type="ECO:0000256" key="4">
    <source>
        <dbReference type="ARBA" id="ARBA00022692"/>
    </source>
</evidence>
<keyword evidence="5 10" id="KW-0378">Hydrolase</keyword>
<feature type="transmembrane region" description="Helical" evidence="8">
    <location>
        <begin position="204"/>
        <end position="222"/>
    </location>
</feature>
<sequence>MSAPEHEVPFRADGVRQAGGTVSGRGAAQHLVVLAVALVGMLWWYRDTVASLVEIWNRSDTYAHGFLVAPISIWLIWRNREQLRNVPVAPSLLGMLIMGVAGFAWLLGELAGVASVSQFALVGMVIALVWAVMGTQVARALAFPLGFLFFLVPFGEFLFPTMMDRTTDFVIWGLRLSGVPVYAEGRSLVIPSGNWAVVEGCSGVRYLIASVVVGSLYAHLTYRSLRKRLIFVALSVALPILANWLRAYGIVMLAHLSDNRLAAGVDHLIYGWVFFGLVMLALFWVGGRWREDLVPESPAVSRGLATRASMPSLRVVLAMLAVALAIPMLWPPLLRTLNAQGQHGPVNLPGLQAGATWHRVAAERVPEWKPHYSGMRGELREVWDGGGAPVGLYVGYYRNQRPGEELINSANRVLKYKDKQWRMAAYGEHTARLGEQSVTVRDTEVFDASSRLLVWHWYWVDGRWTSSDYVAKLYQAASRLRGGGDDSAVVMIYAPVRTDERAKVIATLERFALEMGSELDAALARAMEH</sequence>
<feature type="domain" description="Methanolan biosynthesis EpsI" evidence="9">
    <location>
        <begin position="323"/>
        <end position="521"/>
    </location>
</feature>
<name>A0ABX1QF60_9RHOO</name>
<organism evidence="10 11">
    <name type="scientific">Aromatoleum diolicum</name>
    <dbReference type="NCBI Taxonomy" id="75796"/>
    <lineage>
        <taxon>Bacteria</taxon>
        <taxon>Pseudomonadati</taxon>
        <taxon>Pseudomonadota</taxon>
        <taxon>Betaproteobacteria</taxon>
        <taxon>Rhodocyclales</taxon>
        <taxon>Rhodocyclaceae</taxon>
        <taxon>Aromatoleum</taxon>
    </lineage>
</organism>
<dbReference type="Pfam" id="PF09721">
    <property type="entry name" value="Exosortase_EpsH"/>
    <property type="match status" value="1"/>
</dbReference>
<feature type="transmembrane region" description="Helical" evidence="8">
    <location>
        <begin position="26"/>
        <end position="45"/>
    </location>
</feature>
<keyword evidence="6 8" id="KW-1133">Transmembrane helix</keyword>
<comment type="subcellular location">
    <subcellularLocation>
        <location evidence="1">Cell membrane</location>
        <topology evidence="1">Multi-pass membrane protein</topology>
    </subcellularLocation>
</comment>
<evidence type="ECO:0000256" key="8">
    <source>
        <dbReference type="SAM" id="Phobius"/>
    </source>
</evidence>
<evidence type="ECO:0000256" key="5">
    <source>
        <dbReference type="ARBA" id="ARBA00022801"/>
    </source>
</evidence>
<gene>
    <name evidence="10" type="primary">xrtA</name>
    <name evidence="10" type="ORF">GPA25_14580</name>
</gene>
<feature type="transmembrane region" description="Helical" evidence="8">
    <location>
        <begin position="140"/>
        <end position="159"/>
    </location>
</feature>
<dbReference type="EC" id="3.4.22.-" evidence="10"/>
<dbReference type="NCBIfam" id="TIGR03109">
    <property type="entry name" value="exosort_XrtA"/>
    <property type="match status" value="1"/>
</dbReference>
<dbReference type="InterPro" id="IPR026392">
    <property type="entry name" value="Exo/Archaeosortase_dom"/>
</dbReference>
<evidence type="ECO:0000256" key="2">
    <source>
        <dbReference type="ARBA" id="ARBA00022475"/>
    </source>
</evidence>
<evidence type="ECO:0000313" key="10">
    <source>
        <dbReference type="EMBL" id="NMG75992.1"/>
    </source>
</evidence>
<feature type="transmembrane region" description="Helical" evidence="8">
    <location>
        <begin position="229"/>
        <end position="249"/>
    </location>
</feature>
<evidence type="ECO:0000256" key="6">
    <source>
        <dbReference type="ARBA" id="ARBA00022989"/>
    </source>
</evidence>
<dbReference type="Proteomes" id="UP000648984">
    <property type="component" value="Unassembled WGS sequence"/>
</dbReference>
<evidence type="ECO:0000256" key="7">
    <source>
        <dbReference type="ARBA" id="ARBA00023136"/>
    </source>
</evidence>
<dbReference type="NCBIfam" id="TIGR02602">
    <property type="entry name" value="8TM_EpsH"/>
    <property type="match status" value="1"/>
</dbReference>
<comment type="caution">
    <text evidence="10">The sequence shown here is derived from an EMBL/GenBank/DDBJ whole genome shotgun (WGS) entry which is preliminary data.</text>
</comment>
<reference evidence="10 11" key="1">
    <citation type="submission" date="2019-12" db="EMBL/GenBank/DDBJ databases">
        <title>Comparative genomics gives insights into the taxonomy of the Azoarcus-Aromatoleum group and reveals separate origins of nif in the plant-associated Azoarcus and non-plant-associated Aromatoleum sub-groups.</title>
        <authorList>
            <person name="Lafos M."/>
            <person name="Maluk M."/>
            <person name="Batista M."/>
            <person name="Junghare M."/>
            <person name="Carmona M."/>
            <person name="Faoro H."/>
            <person name="Cruz L.M."/>
            <person name="Battistoni F."/>
            <person name="De Souza E."/>
            <person name="Pedrosa F."/>
            <person name="Chen W.-M."/>
            <person name="Poole P.S."/>
            <person name="Dixon R.A."/>
            <person name="James E.K."/>
        </authorList>
    </citation>
    <scope>NUCLEOTIDE SEQUENCE [LARGE SCALE GENOMIC DNA]</scope>
    <source>
        <strain evidence="10 11">22Lin</strain>
    </source>
</reference>
<dbReference type="EMBL" id="WTVQ01000024">
    <property type="protein sequence ID" value="NMG75992.1"/>
    <property type="molecule type" value="Genomic_DNA"/>
</dbReference>
<dbReference type="InterPro" id="IPR017540">
    <property type="entry name" value="Exosortase-1"/>
</dbReference>
<dbReference type="RefSeq" id="WP_169261140.1">
    <property type="nucleotide sequence ID" value="NZ_WTVQ01000024.1"/>
</dbReference>
<feature type="transmembrane region" description="Helical" evidence="8">
    <location>
        <begin position="113"/>
        <end position="133"/>
    </location>
</feature>
<keyword evidence="2" id="KW-1003">Cell membrane</keyword>
<evidence type="ECO:0000256" key="1">
    <source>
        <dbReference type="ARBA" id="ARBA00004651"/>
    </source>
</evidence>
<feature type="transmembrane region" description="Helical" evidence="8">
    <location>
        <begin position="269"/>
        <end position="287"/>
    </location>
</feature>
<keyword evidence="3" id="KW-0645">Protease</keyword>
<accession>A0ABX1QF60</accession>
<keyword evidence="11" id="KW-1185">Reference proteome</keyword>